<evidence type="ECO:0000313" key="3">
    <source>
        <dbReference type="Proteomes" id="UP000684084"/>
    </source>
</evidence>
<feature type="region of interest" description="Disordered" evidence="1">
    <location>
        <begin position="89"/>
        <end position="137"/>
    </location>
</feature>
<dbReference type="VEuPathDB" id="FungiDB:RhiirFUN_025380"/>
<gene>
    <name evidence="2" type="ORF">CHRIB12_LOCUS23601</name>
</gene>
<name>A0A916EME3_9GLOM</name>
<accession>A0A916EME3</accession>
<organism evidence="2 3">
    <name type="scientific">Rhizophagus irregularis</name>
    <dbReference type="NCBI Taxonomy" id="588596"/>
    <lineage>
        <taxon>Eukaryota</taxon>
        <taxon>Fungi</taxon>
        <taxon>Fungi incertae sedis</taxon>
        <taxon>Mucoromycota</taxon>
        <taxon>Glomeromycotina</taxon>
        <taxon>Glomeromycetes</taxon>
        <taxon>Glomerales</taxon>
        <taxon>Glomeraceae</taxon>
        <taxon>Rhizophagus</taxon>
    </lineage>
</organism>
<protein>
    <submittedName>
        <fullName evidence="2">Uncharacterized protein</fullName>
    </submittedName>
</protein>
<comment type="caution">
    <text evidence="2">The sequence shown here is derived from an EMBL/GenBank/DDBJ whole genome shotgun (WGS) entry which is preliminary data.</text>
</comment>
<sequence>MPEKTEDSNKKRKERVLLTKEDIDAIRYAKILKGGRKKVMDHYKISGSKVSAIWNTDDFYRHVSYYTDKNTPNLPEWYIALPSDSAVSFSKGVQDAKASPVNNQSNTSQSSQSNETAFLNEKMKEEKGRNGRNNKGQ</sequence>
<evidence type="ECO:0000313" key="2">
    <source>
        <dbReference type="EMBL" id="CAB5394958.1"/>
    </source>
</evidence>
<proteinExistence type="predicted"/>
<feature type="compositionally biased region" description="Low complexity" evidence="1">
    <location>
        <begin position="102"/>
        <end position="114"/>
    </location>
</feature>
<dbReference type="EMBL" id="CAGKOT010000094">
    <property type="protein sequence ID" value="CAB5394958.1"/>
    <property type="molecule type" value="Genomic_DNA"/>
</dbReference>
<dbReference type="OrthoDB" id="10445433at2759"/>
<dbReference type="Proteomes" id="UP000684084">
    <property type="component" value="Unassembled WGS sequence"/>
</dbReference>
<reference evidence="2" key="1">
    <citation type="submission" date="2020-05" db="EMBL/GenBank/DDBJ databases">
        <authorList>
            <person name="Rincon C."/>
            <person name="Sanders R I."/>
            <person name="Robbins C."/>
            <person name="Chaturvedi A."/>
        </authorList>
    </citation>
    <scope>NUCLEOTIDE SEQUENCE</scope>
    <source>
        <strain evidence="2">CHB12</strain>
    </source>
</reference>
<dbReference type="AlphaFoldDB" id="A0A916EME3"/>
<evidence type="ECO:0000256" key="1">
    <source>
        <dbReference type="SAM" id="MobiDB-lite"/>
    </source>
</evidence>